<evidence type="ECO:0000313" key="1">
    <source>
        <dbReference type="EMBL" id="KPL74821.1"/>
    </source>
</evidence>
<accession>A0A0P6X1L2</accession>
<dbReference type="RefSeq" id="WP_075063515.1">
    <property type="nucleotide sequence ID" value="NZ_LGCL01000031.1"/>
</dbReference>
<comment type="caution">
    <text evidence="1">The sequence shown here is derived from an EMBL/GenBank/DDBJ whole genome shotgun (WGS) entry which is preliminary data.</text>
</comment>
<protein>
    <submittedName>
        <fullName evidence="1">Uncharacterized protein</fullName>
    </submittedName>
</protein>
<gene>
    <name evidence="1" type="ORF">ADN00_13325</name>
</gene>
<proteinExistence type="predicted"/>
<keyword evidence="2" id="KW-1185">Reference proteome</keyword>
<dbReference type="OrthoDB" id="166378at2"/>
<dbReference type="EMBL" id="LGCL01000031">
    <property type="protein sequence ID" value="KPL74821.1"/>
    <property type="molecule type" value="Genomic_DNA"/>
</dbReference>
<sequence>MPETNKCLYCEITSLEVPLIKLDFKGQELFVCPQHIPLLIHEPQKLIGKLPGAERMVPYQQD</sequence>
<reference evidence="1 2" key="1">
    <citation type="submission" date="2015-07" db="EMBL/GenBank/DDBJ databases">
        <title>Genome sequence of Ornatilinea apprima DSM 23815.</title>
        <authorList>
            <person name="Hemp J."/>
            <person name="Ward L.M."/>
            <person name="Pace L.A."/>
            <person name="Fischer W.W."/>
        </authorList>
    </citation>
    <scope>NUCLEOTIDE SEQUENCE [LARGE SCALE GENOMIC DNA]</scope>
    <source>
        <strain evidence="1 2">P3M-1</strain>
    </source>
</reference>
<dbReference type="AlphaFoldDB" id="A0A0P6X1L2"/>
<name>A0A0P6X1L2_9CHLR</name>
<evidence type="ECO:0000313" key="2">
    <source>
        <dbReference type="Proteomes" id="UP000050417"/>
    </source>
</evidence>
<organism evidence="1 2">
    <name type="scientific">Ornatilinea apprima</name>
    <dbReference type="NCBI Taxonomy" id="1134406"/>
    <lineage>
        <taxon>Bacteria</taxon>
        <taxon>Bacillati</taxon>
        <taxon>Chloroflexota</taxon>
        <taxon>Anaerolineae</taxon>
        <taxon>Anaerolineales</taxon>
        <taxon>Anaerolineaceae</taxon>
        <taxon>Ornatilinea</taxon>
    </lineage>
</organism>
<dbReference type="Proteomes" id="UP000050417">
    <property type="component" value="Unassembled WGS sequence"/>
</dbReference>